<feature type="transmembrane region" description="Helical" evidence="6">
    <location>
        <begin position="111"/>
        <end position="130"/>
    </location>
</feature>
<proteinExistence type="predicted"/>
<evidence type="ECO:0000256" key="5">
    <source>
        <dbReference type="ARBA" id="ARBA00023136"/>
    </source>
</evidence>
<evidence type="ECO:0000256" key="6">
    <source>
        <dbReference type="SAM" id="Phobius"/>
    </source>
</evidence>
<dbReference type="PANTHER" id="PTHR30250">
    <property type="entry name" value="PST FAMILY PREDICTED COLANIC ACID TRANSPORTER"/>
    <property type="match status" value="1"/>
</dbReference>
<dbReference type="Proteomes" id="UP001168380">
    <property type="component" value="Unassembled WGS sequence"/>
</dbReference>
<name>A0ABT8TJJ6_9GAMM</name>
<evidence type="ECO:0000256" key="1">
    <source>
        <dbReference type="ARBA" id="ARBA00004651"/>
    </source>
</evidence>
<sequence>MTSGAVATATIRTGLVLGVRLLVLAGTLLLVARMLGSQQFGVFAGACSLALFLGSLSSFGSQLMMLRAVSKNAESSEEILSYAIPLVLLLGAIALVCFLVVMSWAIPSAQISFGVLLAIGFAETILQPFLGLMSAEHHGLGRVARSQALQFSPLALRFIFALLVSFIGFQDVLSAYALGYFLASVAALVLGAYYLPKSWPNWRKWRVVTLTYISASCSYAAINFCKSGSAELDKAVALKLLPVDLVGLYAAGSRVLGALMLPVSAMVVSAVPYIFRSQDAHLHDTRRMVFYMSGVSFAYSLFLLVGLWIASPFIEIIFGDGFKGLSEILRIFCFAIPGLSLRLVSGNALMAIGRPWLRVGLEVIGLVTLVASSICFVIFVGEKYMPFAVILSESIMGVFGILILRSVLYKKSIPSCF</sequence>
<feature type="transmembrane region" description="Helical" evidence="6">
    <location>
        <begin position="359"/>
        <end position="381"/>
    </location>
</feature>
<feature type="transmembrane region" description="Helical" evidence="6">
    <location>
        <begin position="255"/>
        <end position="276"/>
    </location>
</feature>
<evidence type="ECO:0000313" key="7">
    <source>
        <dbReference type="EMBL" id="MDO3382826.1"/>
    </source>
</evidence>
<feature type="transmembrane region" description="Helical" evidence="6">
    <location>
        <begin position="151"/>
        <end position="169"/>
    </location>
</feature>
<feature type="transmembrane region" description="Helical" evidence="6">
    <location>
        <begin position="329"/>
        <end position="352"/>
    </location>
</feature>
<dbReference type="PANTHER" id="PTHR30250:SF11">
    <property type="entry name" value="O-ANTIGEN TRANSPORTER-RELATED"/>
    <property type="match status" value="1"/>
</dbReference>
<dbReference type="EMBL" id="JAULRT010000059">
    <property type="protein sequence ID" value="MDO3382826.1"/>
    <property type="molecule type" value="Genomic_DNA"/>
</dbReference>
<comment type="subcellular location">
    <subcellularLocation>
        <location evidence="1">Cell membrane</location>
        <topology evidence="1">Multi-pass membrane protein</topology>
    </subcellularLocation>
</comment>
<evidence type="ECO:0000256" key="3">
    <source>
        <dbReference type="ARBA" id="ARBA00022692"/>
    </source>
</evidence>
<dbReference type="RefSeq" id="WP_302713323.1">
    <property type="nucleotide sequence ID" value="NZ_JAULRT010000059.1"/>
</dbReference>
<dbReference type="InterPro" id="IPR002797">
    <property type="entry name" value="Polysacc_synth"/>
</dbReference>
<dbReference type="InterPro" id="IPR050833">
    <property type="entry name" value="Poly_Biosynth_Transport"/>
</dbReference>
<feature type="transmembrane region" description="Helical" evidence="6">
    <location>
        <begin position="12"/>
        <end position="34"/>
    </location>
</feature>
<protein>
    <submittedName>
        <fullName evidence="7">Oligosaccharide flippase family protein</fullName>
    </submittedName>
</protein>
<feature type="transmembrane region" description="Helical" evidence="6">
    <location>
        <begin position="79"/>
        <end position="105"/>
    </location>
</feature>
<accession>A0ABT8TJJ6</accession>
<feature type="transmembrane region" description="Helical" evidence="6">
    <location>
        <begin position="40"/>
        <end position="59"/>
    </location>
</feature>
<evidence type="ECO:0000256" key="4">
    <source>
        <dbReference type="ARBA" id="ARBA00022989"/>
    </source>
</evidence>
<feature type="transmembrane region" description="Helical" evidence="6">
    <location>
        <begin position="175"/>
        <end position="195"/>
    </location>
</feature>
<evidence type="ECO:0000256" key="2">
    <source>
        <dbReference type="ARBA" id="ARBA00022475"/>
    </source>
</evidence>
<dbReference type="Pfam" id="PF01943">
    <property type="entry name" value="Polysacc_synt"/>
    <property type="match status" value="1"/>
</dbReference>
<keyword evidence="8" id="KW-1185">Reference proteome</keyword>
<comment type="caution">
    <text evidence="7">The sequence shown here is derived from an EMBL/GenBank/DDBJ whole genome shotgun (WGS) entry which is preliminary data.</text>
</comment>
<keyword evidence="4 6" id="KW-1133">Transmembrane helix</keyword>
<feature type="transmembrane region" description="Helical" evidence="6">
    <location>
        <begin position="387"/>
        <end position="408"/>
    </location>
</feature>
<keyword evidence="2" id="KW-1003">Cell membrane</keyword>
<organism evidence="7 8">
    <name type="scientific">Gilvimarinus algae</name>
    <dbReference type="NCBI Taxonomy" id="3058037"/>
    <lineage>
        <taxon>Bacteria</taxon>
        <taxon>Pseudomonadati</taxon>
        <taxon>Pseudomonadota</taxon>
        <taxon>Gammaproteobacteria</taxon>
        <taxon>Cellvibrionales</taxon>
        <taxon>Cellvibrionaceae</taxon>
        <taxon>Gilvimarinus</taxon>
    </lineage>
</organism>
<keyword evidence="5 6" id="KW-0472">Membrane</keyword>
<reference evidence="7" key="1">
    <citation type="submission" date="2023-07" db="EMBL/GenBank/DDBJ databases">
        <title>Gilvimarinus algae sp. nov., isolated from the surface of Kelp.</title>
        <authorList>
            <person name="Sun Y.Y."/>
            <person name="Gong Y."/>
            <person name="Du Z.J."/>
        </authorList>
    </citation>
    <scope>NUCLEOTIDE SEQUENCE</scope>
    <source>
        <strain evidence="7">SDUM040014</strain>
    </source>
</reference>
<keyword evidence="3 6" id="KW-0812">Transmembrane</keyword>
<gene>
    <name evidence="7" type="ORF">QWI16_11670</name>
</gene>
<evidence type="ECO:0000313" key="8">
    <source>
        <dbReference type="Proteomes" id="UP001168380"/>
    </source>
</evidence>
<feature type="transmembrane region" description="Helical" evidence="6">
    <location>
        <begin position="288"/>
        <end position="309"/>
    </location>
</feature>